<dbReference type="HOGENOM" id="CLU_897149_0_0_1"/>
<feature type="region of interest" description="Disordered" evidence="1">
    <location>
        <begin position="245"/>
        <end position="289"/>
    </location>
</feature>
<evidence type="ECO:0000256" key="1">
    <source>
        <dbReference type="SAM" id="MobiDB-lite"/>
    </source>
</evidence>
<feature type="region of interest" description="Disordered" evidence="1">
    <location>
        <begin position="1"/>
        <end position="115"/>
    </location>
</feature>
<dbReference type="VEuPathDB" id="FungiDB:G647_10426"/>
<proteinExistence type="predicted"/>
<reference evidence="2" key="1">
    <citation type="submission" date="2013-03" db="EMBL/GenBank/DDBJ databases">
        <title>The Genome Sequence of Cladophialophora carrionii CBS 160.54.</title>
        <authorList>
            <consortium name="The Broad Institute Genomics Platform"/>
            <person name="Cuomo C."/>
            <person name="de Hoog S."/>
            <person name="Gorbushina A."/>
            <person name="Walker B."/>
            <person name="Young S.K."/>
            <person name="Zeng Q."/>
            <person name="Gargeya S."/>
            <person name="Fitzgerald M."/>
            <person name="Haas B."/>
            <person name="Abouelleil A."/>
            <person name="Allen A.W."/>
            <person name="Alvarado L."/>
            <person name="Arachchi H.M."/>
            <person name="Berlin A.M."/>
            <person name="Chapman S.B."/>
            <person name="Gainer-Dewar J."/>
            <person name="Goldberg J."/>
            <person name="Griggs A."/>
            <person name="Gujja S."/>
            <person name="Hansen M."/>
            <person name="Howarth C."/>
            <person name="Imamovic A."/>
            <person name="Ireland A."/>
            <person name="Larimer J."/>
            <person name="McCowan C."/>
            <person name="Murphy C."/>
            <person name="Pearson M."/>
            <person name="Poon T.W."/>
            <person name="Priest M."/>
            <person name="Roberts A."/>
            <person name="Saif S."/>
            <person name="Shea T."/>
            <person name="Sisk P."/>
            <person name="Sykes S."/>
            <person name="Wortman J."/>
            <person name="Nusbaum C."/>
            <person name="Birren B."/>
        </authorList>
    </citation>
    <scope>NUCLEOTIDE SEQUENCE [LARGE SCALE GENOMIC DNA]</scope>
    <source>
        <strain evidence="2">CBS 160.54</strain>
    </source>
</reference>
<dbReference type="Proteomes" id="UP000030678">
    <property type="component" value="Unassembled WGS sequence"/>
</dbReference>
<feature type="compositionally biased region" description="Basic residues" evidence="1">
    <location>
        <begin position="245"/>
        <end position="257"/>
    </location>
</feature>
<feature type="compositionally biased region" description="Basic residues" evidence="1">
    <location>
        <begin position="104"/>
        <end position="115"/>
    </location>
</feature>
<feature type="compositionally biased region" description="Basic residues" evidence="1">
    <location>
        <begin position="80"/>
        <end position="89"/>
    </location>
</feature>
<dbReference type="EMBL" id="KI635851">
    <property type="protein sequence ID" value="ETI26612.1"/>
    <property type="molecule type" value="Genomic_DNA"/>
</dbReference>
<sequence length="310" mass="34159">MGPRPSSDGEATRVPARSWQDLPTYRSDRGPWGPSKPLTDDGNWADGLGLSDGELSNWKAAPWERHNPPLSKPAPTSTPRRSRPAKKHTAVLDLDDDEVPEKSAKRRKDQPAAKRRRPGITFDILCRLRPRSPAPLCLAVLVSLCAYLHTIIRLGCEIDGSTFNRFILDHSTFQAAHLDGSNDGPAVSYHTWFLARDLPPEDVPSVVSVAVLEEMSAENPYTFRLIERLLMKAIRQLEGLAVRRGARARRSPRVRSRRGADHAKTHANTGLRRASRDRGTPSSGAKSDALSSVDYVLTAADRGSRVSNVA</sequence>
<dbReference type="GeneID" id="19988919"/>
<accession>V9DKZ5</accession>
<organism evidence="2">
    <name type="scientific">Cladophialophora carrionii CBS 160.54</name>
    <dbReference type="NCBI Taxonomy" id="1279043"/>
    <lineage>
        <taxon>Eukaryota</taxon>
        <taxon>Fungi</taxon>
        <taxon>Dikarya</taxon>
        <taxon>Ascomycota</taxon>
        <taxon>Pezizomycotina</taxon>
        <taxon>Eurotiomycetes</taxon>
        <taxon>Chaetothyriomycetidae</taxon>
        <taxon>Chaetothyriales</taxon>
        <taxon>Herpotrichiellaceae</taxon>
        <taxon>Cladophialophora</taxon>
    </lineage>
</organism>
<protein>
    <submittedName>
        <fullName evidence="2">Uncharacterized protein</fullName>
    </submittedName>
</protein>
<evidence type="ECO:0000313" key="2">
    <source>
        <dbReference type="EMBL" id="ETI26612.1"/>
    </source>
</evidence>
<gene>
    <name evidence="2" type="ORF">G647_10426</name>
</gene>
<dbReference type="AlphaFoldDB" id="V9DKZ5"/>
<dbReference type="RefSeq" id="XP_008724639.1">
    <property type="nucleotide sequence ID" value="XM_008726417.1"/>
</dbReference>
<name>V9DKZ5_9EURO</name>